<evidence type="ECO:0000313" key="1">
    <source>
        <dbReference type="EMBL" id="MBP2414839.1"/>
    </source>
</evidence>
<gene>
    <name evidence="1" type="ORF">JOF48_003638</name>
</gene>
<dbReference type="EMBL" id="JAGIOI010000001">
    <property type="protein sequence ID" value="MBP2414839.1"/>
    <property type="molecule type" value="Genomic_DNA"/>
</dbReference>
<reference evidence="1 2" key="1">
    <citation type="submission" date="2021-03" db="EMBL/GenBank/DDBJ databases">
        <title>Sequencing the genomes of 1000 actinobacteria strains.</title>
        <authorList>
            <person name="Klenk H.-P."/>
        </authorList>
    </citation>
    <scope>NUCLEOTIDE SEQUENCE [LARGE SCALE GENOMIC DNA]</scope>
    <source>
        <strain evidence="1 2">DSM 16005</strain>
    </source>
</reference>
<proteinExistence type="predicted"/>
<dbReference type="Proteomes" id="UP000711614">
    <property type="component" value="Unassembled WGS sequence"/>
</dbReference>
<organism evidence="1 2">
    <name type="scientific">Arthrobacter stackebrandtii</name>
    <dbReference type="NCBI Taxonomy" id="272161"/>
    <lineage>
        <taxon>Bacteria</taxon>
        <taxon>Bacillati</taxon>
        <taxon>Actinomycetota</taxon>
        <taxon>Actinomycetes</taxon>
        <taxon>Micrococcales</taxon>
        <taxon>Micrococcaceae</taxon>
        <taxon>Arthrobacter</taxon>
    </lineage>
</organism>
<protein>
    <submittedName>
        <fullName evidence="1">Uncharacterized protein</fullName>
    </submittedName>
</protein>
<dbReference type="RefSeq" id="WP_209683294.1">
    <property type="nucleotide sequence ID" value="NZ_JAGIOI010000001.1"/>
</dbReference>
<keyword evidence="2" id="KW-1185">Reference proteome</keyword>
<accession>A0ABS4Z1L9</accession>
<comment type="caution">
    <text evidence="1">The sequence shown here is derived from an EMBL/GenBank/DDBJ whole genome shotgun (WGS) entry which is preliminary data.</text>
</comment>
<name>A0ABS4Z1L9_9MICC</name>
<sequence>MAGAIWWVIAPQYAGAVNTLQSLERISFTLVLVAGALDLASLAAYSALTASILGSGRPHFFTIVGIDLSGLAVNHLVPGGGATATAIEVTVSKLLLGVLFCFGSAPVVDVG</sequence>
<evidence type="ECO:0000313" key="2">
    <source>
        <dbReference type="Proteomes" id="UP000711614"/>
    </source>
</evidence>